<dbReference type="SMART" id="SM00229">
    <property type="entry name" value="RasGEFN"/>
    <property type="match status" value="1"/>
</dbReference>
<proteinExistence type="predicted"/>
<feature type="compositionally biased region" description="Polar residues" evidence="3">
    <location>
        <begin position="97"/>
        <end position="113"/>
    </location>
</feature>
<evidence type="ECO:0000259" key="5">
    <source>
        <dbReference type="PROSITE" id="PS50212"/>
    </source>
</evidence>
<dbReference type="Gene3D" id="1.20.870.10">
    <property type="entry name" value="Son of sevenless (SoS) protein Chain: S domain 1"/>
    <property type="match status" value="1"/>
</dbReference>
<evidence type="ECO:0000256" key="3">
    <source>
        <dbReference type="SAM" id="MobiDB-lite"/>
    </source>
</evidence>
<dbReference type="InterPro" id="IPR000651">
    <property type="entry name" value="Ras-like_Gua-exchang_fac_N"/>
</dbReference>
<feature type="region of interest" description="Disordered" evidence="3">
    <location>
        <begin position="129"/>
        <end position="180"/>
    </location>
</feature>
<dbReference type="OrthoDB" id="546434at2759"/>
<dbReference type="PROSITE" id="PS50212">
    <property type="entry name" value="RASGEF_NTER"/>
    <property type="match status" value="1"/>
</dbReference>
<dbReference type="PROSITE" id="PS00720">
    <property type="entry name" value="RASGEF"/>
    <property type="match status" value="1"/>
</dbReference>
<feature type="compositionally biased region" description="Polar residues" evidence="3">
    <location>
        <begin position="422"/>
        <end position="437"/>
    </location>
</feature>
<dbReference type="STRING" id="133381.A0A2T9Z987"/>
<name>A0A2T9Z987_9FUNG</name>
<feature type="domain" description="N-terminal Ras-GEF" evidence="5">
    <location>
        <begin position="1097"/>
        <end position="1229"/>
    </location>
</feature>
<gene>
    <name evidence="6" type="ORF">BB560_004489</name>
</gene>
<evidence type="ECO:0000313" key="6">
    <source>
        <dbReference type="EMBL" id="PVV01105.1"/>
    </source>
</evidence>
<organism evidence="6 7">
    <name type="scientific">Smittium megazygosporum</name>
    <dbReference type="NCBI Taxonomy" id="133381"/>
    <lineage>
        <taxon>Eukaryota</taxon>
        <taxon>Fungi</taxon>
        <taxon>Fungi incertae sedis</taxon>
        <taxon>Zoopagomycota</taxon>
        <taxon>Kickxellomycotina</taxon>
        <taxon>Harpellomycetes</taxon>
        <taxon>Harpellales</taxon>
        <taxon>Legeriomycetaceae</taxon>
        <taxon>Smittium</taxon>
    </lineage>
</organism>
<accession>A0A2T9Z987</accession>
<dbReference type="InterPro" id="IPR001895">
    <property type="entry name" value="RASGEF_cat_dom"/>
</dbReference>
<sequence>MSSTLNNPESLKKSTILSNLKDTSSHLRDSPPLLNSVSSPKLASFRASQPQSSFKLKPKFSLNFDSIKLSFLSRKKRAATLDSAKKPSFPLRDTVTPKKSNQNPSNIPSDPQPLSSTLFSKKTSLLPEINSPTKINNNSSFPSTVDQPKNINLNTYNLPPSDSNKPLPAPNTQTQNDTSSTLKRNTYTLPKFWKLKYTLSGSIYFANVVTNVSTSSTFDIECFEKAMVSFLKKNTDGKNKQKAFLTSVILNLESKENLSKNINFIHFNPSKSDSPHSPINELSVLIGNDPDVNPDLSISPEILSASVTLAIYRLKLAIKNSEKNKFIETAESINSATFEIISTLQNQSASDPSKVSFFRAYQRQVITSGCDLLLSASIAAGIWPPPNASAKLLDNAKSLLAIVRKFLAQVEESRFLVPPSPTSLDNTPRSSTFSNRPTNLNLNTTGLNFFSILNKCPSLESFHSFSKKISFLETQSSQTKPSNPAADNLQYNQNLLRPYHKKSETAPSNVESPGGFKVNEMNIIENIVNGDHSTSDLFFSNIINLILYSFAKIEDESRNLAKSLIIFEHAVKKFARVSREISVILVSSNDYYSSTATNSTQPAPNQSEDIQKNDAYFTEFIECTKNVVSKSYSVILGISSFLKEISLVHQICIFCGLSDEDLIPISEALSSAKRNSASLFEPPTQSIFVESSDQYSNLSDSKLLKDFKEAQSIILYNSTDLISSVQSIAFVLPKIIYFNEILKKTSGLSSKHRPKIAEYNYELHSFNKSPPIFYTSIPVNFIDPKKYTFESNDAHKDKSNFVKNQEKSPLNIETHSNPVKNPIPTNTIKKHMKNIILPVENTQRGDHSSSAISYQTGYKNSLSDITTHLKKIISILSGLDDQCLNLSILAKLELDRCNQKIIKVFHQYLIQSRFLPPQSSNRRNTDTTADVVSKPLANANRNSENKFVPIVVNTNNNALQKTKTSPLITSTLNKVDAKHIIKPPEIKTRALKKSSIQGISSFSSQAFSYSNSLKMLRKSNRNSLKNFFTKSSNKRVSVISQAFSISDESSINSIFSHEPSPNLRTDIGSNSYVISGSSSQTWFFQSELSSESLVLSIDGTLRAASLPAMVERLTAHDVLDTKFISAFMLTYRSFTTTPRLLSLLFERYSISPPAGLRQNELQLWTERKLDPIHLRVFNIFRSWLREHFYPDVEGDTDALQMLNAFACTVMAESRPALAEKLIKLIEHKNRQIGYIHPTDKSAYDGSQSTSTKLGIKSSSRLESALDTLAFSEGSGSTQNLFPRNINIERLSMRRFANNFLSPIPSSIMPASTLSSSSSITSISPIELARQITIIDHNLLVLVRPIEFLKKAWSISTVDPSATNGLNVEIASNLRTISILSTRVSHFVTAKVLSEKSIGERVNMLVYFIDLAEQLWVINNFNSLVNVLGGIQSAPIQRLKQTWELLPTKSLESYHSLKGVMNTSRNYILYREAIQKASPPSIPYIGLALTDLTFIEDGNSDYYGDSKELINFSKYSQIADIIKQIQVFQDVPYPFVQINEIISFLFNSLQSSIPNTFYSENLIDIFLKTSNEIEPST</sequence>
<feature type="region of interest" description="Disordered" evidence="3">
    <location>
        <begin position="418"/>
        <end position="437"/>
    </location>
</feature>
<dbReference type="InterPro" id="IPR036964">
    <property type="entry name" value="RASGEF_cat_dom_sf"/>
</dbReference>
<dbReference type="Pfam" id="PF00617">
    <property type="entry name" value="RasGEF"/>
    <property type="match status" value="1"/>
</dbReference>
<comment type="caution">
    <text evidence="6">The sequence shown here is derived from an EMBL/GenBank/DDBJ whole genome shotgun (WGS) entry which is preliminary data.</text>
</comment>
<dbReference type="PANTHER" id="PTHR23113:SF368">
    <property type="entry name" value="CELL DIVISION CONTROL PROTEIN 25"/>
    <property type="match status" value="1"/>
</dbReference>
<dbReference type="EMBL" id="MBFS01001365">
    <property type="protein sequence ID" value="PVV01105.1"/>
    <property type="molecule type" value="Genomic_DNA"/>
</dbReference>
<dbReference type="SMART" id="SM00147">
    <property type="entry name" value="RasGEF"/>
    <property type="match status" value="1"/>
</dbReference>
<dbReference type="GO" id="GO:0007265">
    <property type="term" value="P:Ras protein signal transduction"/>
    <property type="evidence" value="ECO:0007669"/>
    <property type="project" value="TreeGrafter"/>
</dbReference>
<dbReference type="PANTHER" id="PTHR23113">
    <property type="entry name" value="GUANINE NUCLEOTIDE EXCHANGE FACTOR"/>
    <property type="match status" value="1"/>
</dbReference>
<evidence type="ECO:0008006" key="8">
    <source>
        <dbReference type="Google" id="ProtNLM"/>
    </source>
</evidence>
<evidence type="ECO:0000313" key="7">
    <source>
        <dbReference type="Proteomes" id="UP000245609"/>
    </source>
</evidence>
<dbReference type="Pfam" id="PF00618">
    <property type="entry name" value="RasGEF_N"/>
    <property type="match status" value="1"/>
</dbReference>
<dbReference type="GO" id="GO:0005886">
    <property type="term" value="C:plasma membrane"/>
    <property type="evidence" value="ECO:0007669"/>
    <property type="project" value="TreeGrafter"/>
</dbReference>
<protein>
    <recommendedName>
        <fullName evidence="8">Ras-GEF domain-containing protein</fullName>
    </recommendedName>
</protein>
<feature type="region of interest" description="Disordered" evidence="3">
    <location>
        <begin position="79"/>
        <end position="117"/>
    </location>
</feature>
<feature type="compositionally biased region" description="Polar residues" evidence="3">
    <location>
        <begin position="130"/>
        <end position="180"/>
    </location>
</feature>
<dbReference type="InterPro" id="IPR056685">
    <property type="entry name" value="DUF7783"/>
</dbReference>
<evidence type="ECO:0000256" key="2">
    <source>
        <dbReference type="PROSITE-ProRule" id="PRU00168"/>
    </source>
</evidence>
<dbReference type="PROSITE" id="PS50009">
    <property type="entry name" value="RASGEF_CAT"/>
    <property type="match status" value="1"/>
</dbReference>
<dbReference type="Pfam" id="PF25006">
    <property type="entry name" value="DUF7783"/>
    <property type="match status" value="1"/>
</dbReference>
<evidence type="ECO:0000259" key="4">
    <source>
        <dbReference type="PROSITE" id="PS50009"/>
    </source>
</evidence>
<keyword evidence="7" id="KW-1185">Reference proteome</keyword>
<dbReference type="Proteomes" id="UP000245609">
    <property type="component" value="Unassembled WGS sequence"/>
</dbReference>
<evidence type="ECO:0000256" key="1">
    <source>
        <dbReference type="ARBA" id="ARBA00022658"/>
    </source>
</evidence>
<dbReference type="SUPFAM" id="SSF48366">
    <property type="entry name" value="Ras GEF"/>
    <property type="match status" value="1"/>
</dbReference>
<feature type="domain" description="Ras-GEF" evidence="4">
    <location>
        <begin position="1323"/>
        <end position="1575"/>
    </location>
</feature>
<keyword evidence="1 2" id="KW-0344">Guanine-nucleotide releasing factor</keyword>
<dbReference type="Gene3D" id="1.10.840.10">
    <property type="entry name" value="Ras guanine-nucleotide exchange factors catalytic domain"/>
    <property type="match status" value="1"/>
</dbReference>
<dbReference type="GO" id="GO:0005085">
    <property type="term" value="F:guanyl-nucleotide exchange factor activity"/>
    <property type="evidence" value="ECO:0007669"/>
    <property type="project" value="UniProtKB-KW"/>
</dbReference>
<dbReference type="CDD" id="cd00155">
    <property type="entry name" value="RasGEF"/>
    <property type="match status" value="1"/>
</dbReference>
<dbReference type="CDD" id="cd06224">
    <property type="entry name" value="REM"/>
    <property type="match status" value="1"/>
</dbReference>
<dbReference type="InterPro" id="IPR008937">
    <property type="entry name" value="Ras-like_GEF"/>
</dbReference>
<reference evidence="6 7" key="1">
    <citation type="journal article" date="2018" name="MBio">
        <title>Comparative Genomics Reveals the Core Gene Toolbox for the Fungus-Insect Symbiosis.</title>
        <authorList>
            <person name="Wang Y."/>
            <person name="Stata M."/>
            <person name="Wang W."/>
            <person name="Stajich J.E."/>
            <person name="White M.M."/>
            <person name="Moncalvo J.M."/>
        </authorList>
    </citation>
    <scope>NUCLEOTIDE SEQUENCE [LARGE SCALE GENOMIC DNA]</scope>
    <source>
        <strain evidence="6 7">SC-DP-2</strain>
    </source>
</reference>
<dbReference type="InterPro" id="IPR023578">
    <property type="entry name" value="Ras_GEF_dom_sf"/>
</dbReference>
<dbReference type="InterPro" id="IPR019804">
    <property type="entry name" value="Ras_G-nucl-exch_fac_CS"/>
</dbReference>